<name>A0AAN9YBN6_9HEMI</name>
<dbReference type="InterPro" id="IPR050476">
    <property type="entry name" value="Insect_CytP450_Detox"/>
</dbReference>
<comment type="cofactor">
    <cofactor evidence="1 13">
        <name>heme</name>
        <dbReference type="ChEBI" id="CHEBI:30413"/>
    </cofactor>
</comment>
<feature type="domain" description="Kazal-like" evidence="15">
    <location>
        <begin position="94"/>
        <end position="147"/>
    </location>
</feature>
<feature type="compositionally biased region" description="Low complexity" evidence="14">
    <location>
        <begin position="161"/>
        <end position="180"/>
    </location>
</feature>
<dbReference type="Pfam" id="PF00067">
    <property type="entry name" value="p450"/>
    <property type="match status" value="1"/>
</dbReference>
<dbReference type="InterPro" id="IPR036396">
    <property type="entry name" value="Cyt_P450_sf"/>
</dbReference>
<evidence type="ECO:0000256" key="13">
    <source>
        <dbReference type="PIRSR" id="PIRSR602401-1"/>
    </source>
</evidence>
<evidence type="ECO:0000256" key="3">
    <source>
        <dbReference type="ARBA" id="ARBA00004406"/>
    </source>
</evidence>
<evidence type="ECO:0000313" key="17">
    <source>
        <dbReference type="Proteomes" id="UP001367676"/>
    </source>
</evidence>
<evidence type="ECO:0000256" key="6">
    <source>
        <dbReference type="ARBA" id="ARBA00022723"/>
    </source>
</evidence>
<dbReference type="GO" id="GO:0005506">
    <property type="term" value="F:iron ion binding"/>
    <property type="evidence" value="ECO:0007669"/>
    <property type="project" value="InterPro"/>
</dbReference>
<dbReference type="Gene3D" id="1.10.630.10">
    <property type="entry name" value="Cytochrome P450"/>
    <property type="match status" value="2"/>
</dbReference>
<dbReference type="Proteomes" id="UP001367676">
    <property type="component" value="Unassembled WGS sequence"/>
</dbReference>
<dbReference type="PANTHER" id="PTHR24292">
    <property type="entry name" value="CYTOCHROME P450"/>
    <property type="match status" value="1"/>
</dbReference>
<evidence type="ECO:0000256" key="12">
    <source>
        <dbReference type="ARBA" id="ARBA00023136"/>
    </source>
</evidence>
<keyword evidence="12" id="KW-0472">Membrane</keyword>
<proteinExistence type="inferred from homology"/>
<accession>A0AAN9YBN6</accession>
<evidence type="ECO:0000256" key="2">
    <source>
        <dbReference type="ARBA" id="ARBA00004174"/>
    </source>
</evidence>
<evidence type="ECO:0000259" key="15">
    <source>
        <dbReference type="PROSITE" id="PS51465"/>
    </source>
</evidence>
<dbReference type="InterPro" id="IPR017972">
    <property type="entry name" value="Cyt_P450_CS"/>
</dbReference>
<dbReference type="SUPFAM" id="SSF100895">
    <property type="entry name" value="Kazal-type serine protease inhibitors"/>
    <property type="match status" value="3"/>
</dbReference>
<keyword evidence="6 13" id="KW-0479">Metal-binding</keyword>
<evidence type="ECO:0000256" key="11">
    <source>
        <dbReference type="ARBA" id="ARBA00023033"/>
    </source>
</evidence>
<comment type="subcellular location">
    <subcellularLocation>
        <location evidence="3">Endoplasmic reticulum membrane</location>
        <topology evidence="3">Peripheral membrane protein</topology>
    </subcellularLocation>
    <subcellularLocation>
        <location evidence="2">Microsome membrane</location>
        <topology evidence="2">Peripheral membrane protein</topology>
    </subcellularLocation>
</comment>
<reference evidence="16 17" key="1">
    <citation type="submission" date="2024-03" db="EMBL/GenBank/DDBJ databases">
        <title>Adaptation during the transition from Ophiocordyceps entomopathogen to insect associate is accompanied by gene loss and intensified selection.</title>
        <authorList>
            <person name="Ward C.M."/>
            <person name="Onetto C.A."/>
            <person name="Borneman A.R."/>
        </authorList>
    </citation>
    <scope>NUCLEOTIDE SEQUENCE [LARGE SCALE GENOMIC DNA]</scope>
    <source>
        <strain evidence="16">AWRI1</strain>
        <tissue evidence="16">Single Adult Female</tissue>
    </source>
</reference>
<dbReference type="GO" id="GO:0020037">
    <property type="term" value="F:heme binding"/>
    <property type="evidence" value="ECO:0007669"/>
    <property type="project" value="InterPro"/>
</dbReference>
<feature type="compositionally biased region" description="Polar residues" evidence="14">
    <location>
        <begin position="65"/>
        <end position="75"/>
    </location>
</feature>
<sequence length="792" mass="88000">MKQITLQIFTIIFTNEATSYINQRVTFTNRPYKRERFNPDVTRPRRQTSGDSGFSNVFGEPAQLNGGQSRPNGQNSRPTSKPQTSSTTSSSASEAQIAQCIRNCRFVNFADYVCASDGVTYMNEPHFNCAVKCGRRITIQYRAICASSNSEQGTNADQNMSTTSARPTSQPQPSSSTNSTASDAQIAQCIRNCRFVNFADYVCASDGVTYMNEPHFNCAVKCGRSTFVLAHYYYPWVLATHGHNQPPLFMPELDQISEAEPPMWDWPPSPHRDPRHYHSLRPILVGPANYEPELPNLEPPLPNRPPFIPNETPPNRFDRRNTEPTPFSDVTPERFGFVVQTSARPVLKKSSPPADAPEGFGFIVQTSARPVLKGSSPPTDAPERFGFVVQSSARPVLKGSSPPTDAPERFGFVVQSSARPVLKGSSPPTDAPEGFGFIVQSSARPVLKGSSPPTDAPERFGFVVKSSARPVLKGSSTTADGESVTSSDIDSTPRPSRTNTDQTASSEPVTESSSTTTTDAWTFPPTTQNAAQAKVQLSMCINNCVTDKSIKSVCGSDNKTYQNRQFLDCAQQCGQRFLYIINVLRRDPNLVKFANQLPGPKGIPLIGNGLEVLKFKGNEWKEQRKLQAPYYSNARTKLLMPQIDDHIRKYLSDLYALSGKGEFDIFDYIQYWSFNYHLSSHVFPANTGLIIDFYNLHHNPKYYPNPEKIDPDRFLPENINARPKCSFLPFSEGPRGCLGKNFALTSMKLMAIALLQNFSFNTNEKCENIQFSGGFIRQSVNGYKVSLKLRQS</sequence>
<feature type="compositionally biased region" description="Low complexity" evidence="14">
    <location>
        <begin position="76"/>
        <end position="92"/>
    </location>
</feature>
<feature type="region of interest" description="Disordered" evidence="14">
    <location>
        <begin position="311"/>
        <end position="331"/>
    </location>
</feature>
<dbReference type="PROSITE" id="PS00086">
    <property type="entry name" value="CYTOCHROME_P450"/>
    <property type="match status" value="1"/>
</dbReference>
<dbReference type="AlphaFoldDB" id="A0AAN9YBN6"/>
<dbReference type="Gene3D" id="3.30.60.30">
    <property type="match status" value="3"/>
</dbReference>
<feature type="region of interest" description="Disordered" evidence="14">
    <location>
        <begin position="35"/>
        <end position="92"/>
    </location>
</feature>
<protein>
    <recommendedName>
        <fullName evidence="15">Kazal-like domain-containing protein</fullName>
    </recommendedName>
</protein>
<dbReference type="GO" id="GO:0005789">
    <property type="term" value="C:endoplasmic reticulum membrane"/>
    <property type="evidence" value="ECO:0007669"/>
    <property type="project" value="UniProtKB-SubCell"/>
</dbReference>
<feature type="compositionally biased region" description="Low complexity" evidence="14">
    <location>
        <begin position="503"/>
        <end position="524"/>
    </location>
</feature>
<dbReference type="SMART" id="SM00280">
    <property type="entry name" value="KAZAL"/>
    <property type="match status" value="3"/>
</dbReference>
<gene>
    <name evidence="16" type="ORF">V9T40_006231</name>
</gene>
<dbReference type="InterPro" id="IPR002401">
    <property type="entry name" value="Cyt_P450_E_grp-I"/>
</dbReference>
<dbReference type="PANTHER" id="PTHR24292:SF100">
    <property type="entry name" value="CYTOCHROME P450 6A16, ISOFORM B-RELATED"/>
    <property type="match status" value="1"/>
</dbReference>
<evidence type="ECO:0000256" key="7">
    <source>
        <dbReference type="ARBA" id="ARBA00022824"/>
    </source>
</evidence>
<dbReference type="EMBL" id="JBBCAQ010000003">
    <property type="protein sequence ID" value="KAK7605045.1"/>
    <property type="molecule type" value="Genomic_DNA"/>
</dbReference>
<evidence type="ECO:0000256" key="4">
    <source>
        <dbReference type="ARBA" id="ARBA00010617"/>
    </source>
</evidence>
<keyword evidence="17" id="KW-1185">Reference proteome</keyword>
<keyword evidence="11" id="KW-0503">Monooxygenase</keyword>
<feature type="region of interest" description="Disordered" evidence="14">
    <location>
        <begin position="471"/>
        <end position="524"/>
    </location>
</feature>
<dbReference type="CDD" id="cd00104">
    <property type="entry name" value="KAZAL_FS"/>
    <property type="match status" value="3"/>
</dbReference>
<dbReference type="PROSITE" id="PS51465">
    <property type="entry name" value="KAZAL_2"/>
    <property type="match status" value="1"/>
</dbReference>
<dbReference type="SUPFAM" id="SSF48264">
    <property type="entry name" value="Cytochrome P450"/>
    <property type="match status" value="2"/>
</dbReference>
<evidence type="ECO:0000256" key="8">
    <source>
        <dbReference type="ARBA" id="ARBA00022848"/>
    </source>
</evidence>
<keyword evidence="9" id="KW-0560">Oxidoreductase</keyword>
<dbReference type="GO" id="GO:0004497">
    <property type="term" value="F:monooxygenase activity"/>
    <property type="evidence" value="ECO:0007669"/>
    <property type="project" value="UniProtKB-KW"/>
</dbReference>
<dbReference type="PRINTS" id="PR00463">
    <property type="entry name" value="EP450I"/>
</dbReference>
<evidence type="ECO:0000256" key="1">
    <source>
        <dbReference type="ARBA" id="ARBA00001971"/>
    </source>
</evidence>
<evidence type="ECO:0000256" key="9">
    <source>
        <dbReference type="ARBA" id="ARBA00023002"/>
    </source>
</evidence>
<comment type="caution">
    <text evidence="16">The sequence shown here is derived from an EMBL/GenBank/DDBJ whole genome shotgun (WGS) entry which is preliminary data.</text>
</comment>
<dbReference type="InterPro" id="IPR002350">
    <property type="entry name" value="Kazal_dom"/>
</dbReference>
<feature type="compositionally biased region" description="Polar residues" evidence="14">
    <location>
        <begin position="474"/>
        <end position="502"/>
    </location>
</feature>
<evidence type="ECO:0000313" key="16">
    <source>
        <dbReference type="EMBL" id="KAK7605045.1"/>
    </source>
</evidence>
<comment type="similarity">
    <text evidence="4">Belongs to the cytochrome P450 family.</text>
</comment>
<keyword evidence="10 13" id="KW-0408">Iron</keyword>
<keyword evidence="8" id="KW-0492">Microsome</keyword>
<dbReference type="GO" id="GO:0016705">
    <property type="term" value="F:oxidoreductase activity, acting on paired donors, with incorporation or reduction of molecular oxygen"/>
    <property type="evidence" value="ECO:0007669"/>
    <property type="project" value="InterPro"/>
</dbReference>
<organism evidence="16 17">
    <name type="scientific">Parthenolecanium corni</name>
    <dbReference type="NCBI Taxonomy" id="536013"/>
    <lineage>
        <taxon>Eukaryota</taxon>
        <taxon>Metazoa</taxon>
        <taxon>Ecdysozoa</taxon>
        <taxon>Arthropoda</taxon>
        <taxon>Hexapoda</taxon>
        <taxon>Insecta</taxon>
        <taxon>Pterygota</taxon>
        <taxon>Neoptera</taxon>
        <taxon>Paraneoptera</taxon>
        <taxon>Hemiptera</taxon>
        <taxon>Sternorrhyncha</taxon>
        <taxon>Coccoidea</taxon>
        <taxon>Coccidae</taxon>
        <taxon>Parthenolecanium</taxon>
    </lineage>
</organism>
<feature type="binding site" description="axial binding residue" evidence="13">
    <location>
        <position position="737"/>
    </location>
    <ligand>
        <name>heme</name>
        <dbReference type="ChEBI" id="CHEBI:30413"/>
    </ligand>
    <ligandPart>
        <name>Fe</name>
        <dbReference type="ChEBI" id="CHEBI:18248"/>
    </ligandPart>
</feature>
<dbReference type="Pfam" id="PF07648">
    <property type="entry name" value="Kazal_2"/>
    <property type="match status" value="3"/>
</dbReference>
<evidence type="ECO:0000256" key="10">
    <source>
        <dbReference type="ARBA" id="ARBA00023004"/>
    </source>
</evidence>
<evidence type="ECO:0000256" key="5">
    <source>
        <dbReference type="ARBA" id="ARBA00022617"/>
    </source>
</evidence>
<evidence type="ECO:0000256" key="14">
    <source>
        <dbReference type="SAM" id="MobiDB-lite"/>
    </source>
</evidence>
<feature type="region of interest" description="Disordered" evidence="14">
    <location>
        <begin position="150"/>
        <end position="180"/>
    </location>
</feature>
<keyword evidence="5 13" id="KW-0349">Heme</keyword>
<dbReference type="InterPro" id="IPR001128">
    <property type="entry name" value="Cyt_P450"/>
</dbReference>
<dbReference type="InterPro" id="IPR036058">
    <property type="entry name" value="Kazal_dom_sf"/>
</dbReference>
<feature type="compositionally biased region" description="Polar residues" evidence="14">
    <location>
        <begin position="150"/>
        <end position="160"/>
    </location>
</feature>
<keyword evidence="7" id="KW-0256">Endoplasmic reticulum</keyword>